<organism evidence="1 2">
    <name type="scientific">Ladona fulva</name>
    <name type="common">Scarce chaser dragonfly</name>
    <name type="synonym">Libellula fulva</name>
    <dbReference type="NCBI Taxonomy" id="123851"/>
    <lineage>
        <taxon>Eukaryota</taxon>
        <taxon>Metazoa</taxon>
        <taxon>Ecdysozoa</taxon>
        <taxon>Arthropoda</taxon>
        <taxon>Hexapoda</taxon>
        <taxon>Insecta</taxon>
        <taxon>Pterygota</taxon>
        <taxon>Palaeoptera</taxon>
        <taxon>Odonata</taxon>
        <taxon>Epiprocta</taxon>
        <taxon>Anisoptera</taxon>
        <taxon>Libelluloidea</taxon>
        <taxon>Libellulidae</taxon>
        <taxon>Ladona</taxon>
    </lineage>
</organism>
<evidence type="ECO:0000313" key="1">
    <source>
        <dbReference type="EMBL" id="KAG8228815.1"/>
    </source>
</evidence>
<dbReference type="Proteomes" id="UP000792457">
    <property type="component" value="Unassembled WGS sequence"/>
</dbReference>
<dbReference type="OrthoDB" id="1741717at2759"/>
<dbReference type="InterPro" id="IPR019341">
    <property type="entry name" value="Alpha/Gamma-adaptin-bd_p34"/>
</dbReference>
<dbReference type="Pfam" id="PF10199">
    <property type="entry name" value="Adaptin_binding"/>
    <property type="match status" value="1"/>
</dbReference>
<reference evidence="1" key="2">
    <citation type="submission" date="2017-10" db="EMBL/GenBank/DDBJ databases">
        <title>Ladona fulva Genome sequencing and assembly.</title>
        <authorList>
            <person name="Murali S."/>
            <person name="Richards S."/>
            <person name="Bandaranaike D."/>
            <person name="Bellair M."/>
            <person name="Blankenburg K."/>
            <person name="Chao H."/>
            <person name="Dinh H."/>
            <person name="Doddapaneni H."/>
            <person name="Dugan-Rocha S."/>
            <person name="Elkadiri S."/>
            <person name="Gnanaolivu R."/>
            <person name="Hernandez B."/>
            <person name="Skinner E."/>
            <person name="Javaid M."/>
            <person name="Lee S."/>
            <person name="Li M."/>
            <person name="Ming W."/>
            <person name="Munidasa M."/>
            <person name="Muniz J."/>
            <person name="Nguyen L."/>
            <person name="Hughes D."/>
            <person name="Osuji N."/>
            <person name="Pu L.-L."/>
            <person name="Puazo M."/>
            <person name="Qu C."/>
            <person name="Quiroz J."/>
            <person name="Raj R."/>
            <person name="Weissenberger G."/>
            <person name="Xin Y."/>
            <person name="Zou X."/>
            <person name="Han Y."/>
            <person name="Worley K."/>
            <person name="Muzny D."/>
            <person name="Gibbs R."/>
        </authorList>
    </citation>
    <scope>NUCLEOTIDE SEQUENCE</scope>
    <source>
        <strain evidence="1">Sampled in the wild</strain>
    </source>
</reference>
<dbReference type="EMBL" id="KZ308392">
    <property type="protein sequence ID" value="KAG8228815.1"/>
    <property type="molecule type" value="Genomic_DNA"/>
</dbReference>
<gene>
    <name evidence="1" type="ORF">J437_LFUL008311</name>
</gene>
<dbReference type="Gene3D" id="3.40.50.11960">
    <property type="match status" value="1"/>
</dbReference>
<sequence>MITMDPLPAAVFVSCTRKHPEEIIKLMLSEDGITEPKMMGDNVKAFTWNIDTKYYKTDIYLCSMENKSIENQDFASSVEAVIINFDSNEENGLQTVESWLPFTREFEPEINILLCERCAEDSLHGTSKVKAQEWCVKNGFELVELDPYVASDDEEYELDFKETTGIKRVVQALHAHMWPNLVLKDSSSQVSKTMQNLLNGENIVESKQDDLVGTLAGNLNKVEITNGMSCSSSSANGILAHPVLQESVPDLSSHDLPDNYVDLLDNLQEMKERVQSLPSDQRKAAAEKVVMAFWRALGGDEDEVAGLSDSDET</sequence>
<evidence type="ECO:0000313" key="2">
    <source>
        <dbReference type="Proteomes" id="UP000792457"/>
    </source>
</evidence>
<keyword evidence="2" id="KW-1185">Reference proteome</keyword>
<dbReference type="PANTHER" id="PTHR14659">
    <property type="entry name" value="ALPHA- AND GAMMA-ADAPTIN-BINDING PROTEIN P34"/>
    <property type="match status" value="1"/>
</dbReference>
<accession>A0A8K0NY71</accession>
<dbReference type="PANTHER" id="PTHR14659:SF1">
    <property type="entry name" value="ALPHA- AND GAMMA-ADAPTIN-BINDING PROTEIN P34"/>
    <property type="match status" value="1"/>
</dbReference>
<reference evidence="1" key="1">
    <citation type="submission" date="2013-04" db="EMBL/GenBank/DDBJ databases">
        <authorList>
            <person name="Qu J."/>
            <person name="Murali S.C."/>
            <person name="Bandaranaike D."/>
            <person name="Bellair M."/>
            <person name="Blankenburg K."/>
            <person name="Chao H."/>
            <person name="Dinh H."/>
            <person name="Doddapaneni H."/>
            <person name="Downs B."/>
            <person name="Dugan-Rocha S."/>
            <person name="Elkadiri S."/>
            <person name="Gnanaolivu R.D."/>
            <person name="Hernandez B."/>
            <person name="Javaid M."/>
            <person name="Jayaseelan J.C."/>
            <person name="Lee S."/>
            <person name="Li M."/>
            <person name="Ming W."/>
            <person name="Munidasa M."/>
            <person name="Muniz J."/>
            <person name="Nguyen L."/>
            <person name="Ongeri F."/>
            <person name="Osuji N."/>
            <person name="Pu L.-L."/>
            <person name="Puazo M."/>
            <person name="Qu C."/>
            <person name="Quiroz J."/>
            <person name="Raj R."/>
            <person name="Weissenberger G."/>
            <person name="Xin Y."/>
            <person name="Zou X."/>
            <person name="Han Y."/>
            <person name="Richards S."/>
            <person name="Worley K."/>
            <person name="Muzny D."/>
            <person name="Gibbs R."/>
        </authorList>
    </citation>
    <scope>NUCLEOTIDE SEQUENCE</scope>
    <source>
        <strain evidence="1">Sampled in the wild</strain>
    </source>
</reference>
<comment type="caution">
    <text evidence="1">The sequence shown here is derived from an EMBL/GenBank/DDBJ whole genome shotgun (WGS) entry which is preliminary data.</text>
</comment>
<name>A0A8K0NY71_LADFU</name>
<dbReference type="AlphaFoldDB" id="A0A8K0NY71"/>
<proteinExistence type="predicted"/>
<evidence type="ECO:0008006" key="3">
    <source>
        <dbReference type="Google" id="ProtNLM"/>
    </source>
</evidence>
<protein>
    <recommendedName>
        <fullName evidence="3">Alpha-and gamma-adaptin-binding protein p34</fullName>
    </recommendedName>
</protein>